<evidence type="ECO:0000313" key="2">
    <source>
        <dbReference type="EMBL" id="GGU29200.1"/>
    </source>
</evidence>
<accession>A0A918M3U0</accession>
<feature type="region of interest" description="Disordered" evidence="1">
    <location>
        <begin position="56"/>
        <end position="101"/>
    </location>
</feature>
<dbReference type="AlphaFoldDB" id="A0A918M3U0"/>
<evidence type="ECO:0008006" key="4">
    <source>
        <dbReference type="Google" id="ProtNLM"/>
    </source>
</evidence>
<reference evidence="2" key="1">
    <citation type="journal article" date="2014" name="Int. J. Syst. Evol. Microbiol.">
        <title>Complete genome sequence of Corynebacterium casei LMG S-19264T (=DSM 44701T), isolated from a smear-ripened cheese.</title>
        <authorList>
            <consortium name="US DOE Joint Genome Institute (JGI-PGF)"/>
            <person name="Walter F."/>
            <person name="Albersmeier A."/>
            <person name="Kalinowski J."/>
            <person name="Ruckert C."/>
        </authorList>
    </citation>
    <scope>NUCLEOTIDE SEQUENCE</scope>
    <source>
        <strain evidence="2">JCM 4391</strain>
    </source>
</reference>
<name>A0A918M3U0_9ACTN</name>
<protein>
    <recommendedName>
        <fullName evidence="4">Polyketide cyclase</fullName>
    </recommendedName>
</protein>
<dbReference type="EMBL" id="BMTP01000003">
    <property type="protein sequence ID" value="GGU29200.1"/>
    <property type="molecule type" value="Genomic_DNA"/>
</dbReference>
<dbReference type="Gene3D" id="3.30.530.20">
    <property type="match status" value="1"/>
</dbReference>
<proteinExistence type="predicted"/>
<comment type="caution">
    <text evidence="2">The sequence shown here is derived from an EMBL/GenBank/DDBJ whole genome shotgun (WGS) entry which is preliminary data.</text>
</comment>
<dbReference type="RefSeq" id="WP_189549934.1">
    <property type="nucleotide sequence ID" value="NZ_BMTP01000003.1"/>
</dbReference>
<dbReference type="InterPro" id="IPR019587">
    <property type="entry name" value="Polyketide_cyclase/dehydratase"/>
</dbReference>
<sequence>MSAIRQSVEISRRPEDVFSYLTDASHMPEWQESALAVSPVGDTAVGVGARVRVTRQMGRRRMPMTMEMREYDPPRSFRMDGIDGPVRGHVHGTVEPIGDGERSRVTLDLDFESHGVGKVLVPLVVRPHAKKEMPKNEQHLKDILEARP</sequence>
<dbReference type="InterPro" id="IPR023393">
    <property type="entry name" value="START-like_dom_sf"/>
</dbReference>
<dbReference type="SUPFAM" id="SSF55961">
    <property type="entry name" value="Bet v1-like"/>
    <property type="match status" value="1"/>
</dbReference>
<feature type="compositionally biased region" description="Basic and acidic residues" evidence="1">
    <location>
        <begin position="67"/>
        <end position="81"/>
    </location>
</feature>
<dbReference type="Pfam" id="PF10604">
    <property type="entry name" value="Polyketide_cyc2"/>
    <property type="match status" value="1"/>
</dbReference>
<gene>
    <name evidence="2" type="ORF">GCM10010274_15080</name>
</gene>
<evidence type="ECO:0000313" key="3">
    <source>
        <dbReference type="Proteomes" id="UP000636661"/>
    </source>
</evidence>
<dbReference type="Proteomes" id="UP000636661">
    <property type="component" value="Unassembled WGS sequence"/>
</dbReference>
<reference evidence="2" key="2">
    <citation type="submission" date="2020-09" db="EMBL/GenBank/DDBJ databases">
        <authorList>
            <person name="Sun Q."/>
            <person name="Ohkuma M."/>
        </authorList>
    </citation>
    <scope>NUCLEOTIDE SEQUENCE</scope>
    <source>
        <strain evidence="2">JCM 4391</strain>
    </source>
</reference>
<evidence type="ECO:0000256" key="1">
    <source>
        <dbReference type="SAM" id="MobiDB-lite"/>
    </source>
</evidence>
<organism evidence="2 3">
    <name type="scientific">Streptomyces lavendofoliae</name>
    <dbReference type="NCBI Taxonomy" id="67314"/>
    <lineage>
        <taxon>Bacteria</taxon>
        <taxon>Bacillati</taxon>
        <taxon>Actinomycetota</taxon>
        <taxon>Actinomycetes</taxon>
        <taxon>Kitasatosporales</taxon>
        <taxon>Streptomycetaceae</taxon>
        <taxon>Streptomyces</taxon>
    </lineage>
</organism>
<keyword evidence="3" id="KW-1185">Reference proteome</keyword>